<feature type="region of interest" description="Disordered" evidence="1">
    <location>
        <begin position="449"/>
        <end position="486"/>
    </location>
</feature>
<protein>
    <submittedName>
        <fullName evidence="2">Uncharacterized protein</fullName>
    </submittedName>
</protein>
<organism evidence="2 3">
    <name type="scientific">Rhodofomes roseus</name>
    <dbReference type="NCBI Taxonomy" id="34475"/>
    <lineage>
        <taxon>Eukaryota</taxon>
        <taxon>Fungi</taxon>
        <taxon>Dikarya</taxon>
        <taxon>Basidiomycota</taxon>
        <taxon>Agaricomycotina</taxon>
        <taxon>Agaricomycetes</taxon>
        <taxon>Polyporales</taxon>
        <taxon>Rhodofomes</taxon>
    </lineage>
</organism>
<name>A0A4Y9XVH3_9APHY</name>
<feature type="region of interest" description="Disordered" evidence="1">
    <location>
        <begin position="385"/>
        <end position="429"/>
    </location>
</feature>
<evidence type="ECO:0000256" key="1">
    <source>
        <dbReference type="SAM" id="MobiDB-lite"/>
    </source>
</evidence>
<feature type="compositionally biased region" description="Basic and acidic residues" evidence="1">
    <location>
        <begin position="413"/>
        <end position="426"/>
    </location>
</feature>
<accession>A0A4Y9XVH3</accession>
<evidence type="ECO:0000313" key="2">
    <source>
        <dbReference type="EMBL" id="TFY53772.1"/>
    </source>
</evidence>
<dbReference type="AlphaFoldDB" id="A0A4Y9XVH3"/>
<sequence length="614" mass="68478">MPEDDLNFSIAEKDVLGQTVNKLDFANGHLREVFPILAAYIADFPEQCLVCCTKQNRCPVCTVRPDKRGELLDSILYRDPLETIADLERGTNENLSNVKKPFWADLPHANIFRCITPDLLHQLHKGVFKDHLVKWTTDGHEAEIDQRFMRLPAYPGLRTFPRGISKITQWTGNEYRQMQKVFLPILCGIHDDPRVVTAARALMDFVFLAHYPSHSTATLEAMQLAFRTFHDNKQVFIDLGIREDFNIPKFHAMNHYIAAIISFGSCDGLSTEISERLHIDLAKNAYRASNRKQYLRQMVLWLNRRDKMAWFASYLDWALPLPEPQPDATSIPREPYEDELGYNRVDDSLEVDTEMADPSDVGRGITPDADAMDVDQDDILEALPPPAGDVLMDGGVHGADTSESLDAVPGQALRREEPESGHRGLDARPAVIQHVQYHTSRDLCTDAEGQSATNDATHASSSSARSIAQDRDSNLPSEEVVQPATTTTSFPFSSYRIARRPGLLYHSPEAIRHTLGATDFTAALLTFLRSESSAFDLCPPSFIESRQFGVYSQFRRTLPSLRSLKSGRDDFADVVKANPGTSSVPATYSTVLFVSNPSIAQSLGVAGVCCFICG</sequence>
<gene>
    <name evidence="2" type="ORF">EVJ58_g9260</name>
</gene>
<dbReference type="Pfam" id="PF18759">
    <property type="entry name" value="Plavaka"/>
    <property type="match status" value="1"/>
</dbReference>
<dbReference type="STRING" id="34475.A0A4Y9XVH3"/>
<evidence type="ECO:0000313" key="3">
    <source>
        <dbReference type="Proteomes" id="UP000298390"/>
    </source>
</evidence>
<feature type="compositionally biased region" description="Polar residues" evidence="1">
    <location>
        <begin position="449"/>
        <end position="466"/>
    </location>
</feature>
<reference evidence="2 3" key="1">
    <citation type="submission" date="2019-01" db="EMBL/GenBank/DDBJ databases">
        <title>Genome sequencing of the rare red list fungi Fomitopsis rosea.</title>
        <authorList>
            <person name="Buettner E."/>
            <person name="Kellner H."/>
        </authorList>
    </citation>
    <scope>NUCLEOTIDE SEQUENCE [LARGE SCALE GENOMIC DNA]</scope>
    <source>
        <strain evidence="2 3">DSM 105464</strain>
    </source>
</reference>
<dbReference type="EMBL" id="SEKV01000778">
    <property type="protein sequence ID" value="TFY53772.1"/>
    <property type="molecule type" value="Genomic_DNA"/>
</dbReference>
<dbReference type="Proteomes" id="UP000298390">
    <property type="component" value="Unassembled WGS sequence"/>
</dbReference>
<dbReference type="InterPro" id="IPR041078">
    <property type="entry name" value="Plavaka"/>
</dbReference>
<comment type="caution">
    <text evidence="2">The sequence shown here is derived from an EMBL/GenBank/DDBJ whole genome shotgun (WGS) entry which is preliminary data.</text>
</comment>
<proteinExistence type="predicted"/>